<accession>A0A1X2CNL8</accession>
<feature type="compositionally biased region" description="Basic and acidic residues" evidence="1">
    <location>
        <begin position="690"/>
        <end position="716"/>
    </location>
</feature>
<dbReference type="GeneID" id="93495371"/>
<reference evidence="4 5" key="1">
    <citation type="submission" date="2016-01" db="EMBL/GenBank/DDBJ databases">
        <title>The new phylogeny of the genus Mycobacterium.</title>
        <authorList>
            <person name="Tarcisio F."/>
            <person name="Conor M."/>
            <person name="Antonella G."/>
            <person name="Elisabetta G."/>
            <person name="Giulia F.S."/>
            <person name="Sara T."/>
            <person name="Anna F."/>
            <person name="Clotilde B."/>
            <person name="Roberto B."/>
            <person name="Veronica D.S."/>
            <person name="Fabio R."/>
            <person name="Monica P."/>
            <person name="Olivier J."/>
            <person name="Enrico T."/>
            <person name="Nicola S."/>
        </authorList>
    </citation>
    <scope>NUCLEOTIDE SEQUENCE [LARGE SCALE GENOMIC DNA]</scope>
    <source>
        <strain evidence="4 5">DSM 45176</strain>
    </source>
</reference>
<dbReference type="InterPro" id="IPR025331">
    <property type="entry name" value="TNT"/>
</dbReference>
<name>A0A1X2CNL8_9MYCO</name>
<feature type="compositionally biased region" description="Gly residues" evidence="1">
    <location>
        <begin position="652"/>
        <end position="665"/>
    </location>
</feature>
<keyword evidence="5" id="KW-1185">Reference proteome</keyword>
<dbReference type="STRING" id="486698.AWC22_20835"/>
<sequence length="899" mass="93081">MAPLAVDPAALDNAGSAIVSAGEGLGSVISTLTTTLAGFVGMAGDDPAGAVFGRSYDRSAAALSQAMSVARNGVCNLGDGVRMSAHNYSLAEAMSDVGGRAAPLPVPPVTGCVAAGSPPSAVGASGGAPAGWGWVAPYIGMIWPNGDSGRLRAAAVAWRSAGTQFALAEIQSTAGPMGAIRAQQLPEAGQIESAFSDAYASTITIVGQCQAIAVQLDSYAAHIDAVHAAILDLLARICDPLTGIKEVWEFLTGEDEDEIQRIADDIAAVIDQFTGEVDALSAEITAVISQAETVMTTMGRHAAKEWDQFLHHNPVGQVINFAGQRWKGIGEVAAGLGETALAYNQIRLLLDPLGFNRDAGEMVRGMAPLVGLGGARAPSVRESWKELLKDTVHWDDWSKSPGEALGKTEGDLATMFLPGGPISKMGSKGRDLLEATRGLKKPPDPPAPHVEPRAATPQLGPEPPAPHAESPEPGRAASASQPKPALAPASGPVSHGPAESKTPVAEQAATGELPKPAGPSPVSTGQPRVPAPTAPGEHLPPPDLQLGERVPVQAPAPASPGGSTLNPNLDESALAHAPVSPAGGSPVEPIPDAMHLSQRVPPLTSAVPHAAAPDFTSPSSRPPEPPEAYGGGPHGPGEGGLPAGLPSDGDGSHGSGHGGTPGGHPSGPPLDGGDQPGPGHSSLSGGGRQDPVHSHEPAGDGWHRLSDKPTDPHYGERLSDHWKYPYDPAELSHINPEVRNLIKDFDAPFGRDLQGRAYIQEEYEQRFNMLGPEGEHWYNFPGNAGAVPGTRVAYTDAGRFVQDYGALLDRIGDDEGKYLAVMEHGRAASWEERALHVNSLSDPYHRYSLGRLPHGWTIEVSEVAPGLGQQGGSLQVRIFDAEGEARSVEELLDSGVLLP</sequence>
<evidence type="ECO:0000256" key="1">
    <source>
        <dbReference type="SAM" id="MobiDB-lite"/>
    </source>
</evidence>
<dbReference type="GO" id="GO:0050135">
    <property type="term" value="F:NADP+ nucleosidase activity"/>
    <property type="evidence" value="ECO:0007669"/>
    <property type="project" value="InterPro"/>
</dbReference>
<dbReference type="AlphaFoldDB" id="A0A1X2CNL8"/>
<feature type="region of interest" description="Disordered" evidence="1">
    <location>
        <begin position="397"/>
        <end position="716"/>
    </location>
</feature>
<feature type="domain" description="Outer membrane channel protein CpnT-like N-terminal" evidence="3">
    <location>
        <begin position="132"/>
        <end position="231"/>
    </location>
</feature>
<evidence type="ECO:0000313" key="4">
    <source>
        <dbReference type="EMBL" id="ORW77527.1"/>
    </source>
</evidence>
<evidence type="ECO:0000259" key="3">
    <source>
        <dbReference type="Pfam" id="PF25547"/>
    </source>
</evidence>
<proteinExistence type="predicted"/>
<evidence type="ECO:0008006" key="6">
    <source>
        <dbReference type="Google" id="ProtNLM"/>
    </source>
</evidence>
<feature type="compositionally biased region" description="Low complexity" evidence="1">
    <location>
        <begin position="669"/>
        <end position="683"/>
    </location>
</feature>
<evidence type="ECO:0000259" key="2">
    <source>
        <dbReference type="Pfam" id="PF14021"/>
    </source>
</evidence>
<comment type="caution">
    <text evidence="4">The sequence shown here is derived from an EMBL/GenBank/DDBJ whole genome shotgun (WGS) entry which is preliminary data.</text>
</comment>
<gene>
    <name evidence="4" type="ORF">AWC22_20835</name>
</gene>
<evidence type="ECO:0000313" key="5">
    <source>
        <dbReference type="Proteomes" id="UP000193087"/>
    </source>
</evidence>
<feature type="compositionally biased region" description="Gly residues" evidence="1">
    <location>
        <begin position="629"/>
        <end position="642"/>
    </location>
</feature>
<dbReference type="InterPro" id="IPR057746">
    <property type="entry name" value="CpnT-like_N"/>
</dbReference>
<feature type="domain" description="TNT" evidence="2">
    <location>
        <begin position="804"/>
        <end position="897"/>
    </location>
</feature>
<protein>
    <recommendedName>
        <fullName evidence="6">NAD(+)--arginine ADP-ribosyltransferase</fullName>
    </recommendedName>
</protein>
<dbReference type="EMBL" id="LQPQ01000089">
    <property type="protein sequence ID" value="ORW77527.1"/>
    <property type="molecule type" value="Genomic_DNA"/>
</dbReference>
<dbReference type="Pfam" id="PF25547">
    <property type="entry name" value="WXG100_2"/>
    <property type="match status" value="1"/>
</dbReference>
<dbReference type="OrthoDB" id="4752312at2"/>
<dbReference type="RefSeq" id="WP_085250896.1">
    <property type="nucleotide sequence ID" value="NZ_CAJMWJ010000001.1"/>
</dbReference>
<dbReference type="Proteomes" id="UP000193087">
    <property type="component" value="Unassembled WGS sequence"/>
</dbReference>
<dbReference type="Pfam" id="PF14021">
    <property type="entry name" value="TNT"/>
    <property type="match status" value="1"/>
</dbReference>
<feature type="compositionally biased region" description="Pro residues" evidence="1">
    <location>
        <begin position="529"/>
        <end position="543"/>
    </location>
</feature>
<organism evidence="4 5">
    <name type="scientific">Mycobacterium riyadhense</name>
    <dbReference type="NCBI Taxonomy" id="486698"/>
    <lineage>
        <taxon>Bacteria</taxon>
        <taxon>Bacillati</taxon>
        <taxon>Actinomycetota</taxon>
        <taxon>Actinomycetes</taxon>
        <taxon>Mycobacteriales</taxon>
        <taxon>Mycobacteriaceae</taxon>
        <taxon>Mycobacterium</taxon>
    </lineage>
</organism>